<dbReference type="Proteomes" id="UP001165089">
    <property type="component" value="Unassembled WGS sequence"/>
</dbReference>
<evidence type="ECO:0000256" key="1">
    <source>
        <dbReference type="ARBA" id="ARBA00004442"/>
    </source>
</evidence>
<name>A0ABQ5Q7A9_9BACT</name>
<evidence type="ECO:0000256" key="7">
    <source>
        <dbReference type="ARBA" id="ARBA00023237"/>
    </source>
</evidence>
<dbReference type="RefSeq" id="WP_285725076.1">
    <property type="nucleotide sequence ID" value="NZ_BSDD01000003.1"/>
</dbReference>
<organism evidence="10 11">
    <name type="scientific">Geothrix rubra</name>
    <dbReference type="NCBI Taxonomy" id="2927977"/>
    <lineage>
        <taxon>Bacteria</taxon>
        <taxon>Pseudomonadati</taxon>
        <taxon>Acidobacteriota</taxon>
        <taxon>Holophagae</taxon>
        <taxon>Holophagales</taxon>
        <taxon>Holophagaceae</taxon>
        <taxon>Geothrix</taxon>
    </lineage>
</organism>
<feature type="coiled-coil region" evidence="8">
    <location>
        <begin position="264"/>
        <end position="291"/>
    </location>
</feature>
<keyword evidence="8" id="KW-0175">Coiled coil</keyword>
<dbReference type="PANTHER" id="PTHR30026">
    <property type="entry name" value="OUTER MEMBRANE PROTEIN TOLC"/>
    <property type="match status" value="1"/>
</dbReference>
<evidence type="ECO:0008006" key="12">
    <source>
        <dbReference type="Google" id="ProtNLM"/>
    </source>
</evidence>
<evidence type="ECO:0000256" key="9">
    <source>
        <dbReference type="SAM" id="SignalP"/>
    </source>
</evidence>
<dbReference type="Pfam" id="PF02321">
    <property type="entry name" value="OEP"/>
    <property type="match status" value="1"/>
</dbReference>
<gene>
    <name evidence="10" type="ORF">GETHPA_19170</name>
</gene>
<keyword evidence="3" id="KW-0813">Transport</keyword>
<comment type="subcellular location">
    <subcellularLocation>
        <location evidence="1">Cell outer membrane</location>
    </subcellularLocation>
</comment>
<keyword evidence="5" id="KW-0812">Transmembrane</keyword>
<feature type="coiled-coil region" evidence="8">
    <location>
        <begin position="334"/>
        <end position="388"/>
    </location>
</feature>
<protein>
    <recommendedName>
        <fullName evidence="12">TolC family protein</fullName>
    </recommendedName>
</protein>
<dbReference type="Gene3D" id="1.20.1600.10">
    <property type="entry name" value="Outer membrane efflux proteins (OEP)"/>
    <property type="match status" value="1"/>
</dbReference>
<dbReference type="SUPFAM" id="SSF56954">
    <property type="entry name" value="Outer membrane efflux proteins (OEP)"/>
    <property type="match status" value="1"/>
</dbReference>
<evidence type="ECO:0000313" key="11">
    <source>
        <dbReference type="Proteomes" id="UP001165089"/>
    </source>
</evidence>
<feature type="chain" id="PRO_5047088529" description="TolC family protein" evidence="9">
    <location>
        <begin position="17"/>
        <end position="455"/>
    </location>
</feature>
<keyword evidence="11" id="KW-1185">Reference proteome</keyword>
<keyword evidence="6" id="KW-0472">Membrane</keyword>
<reference evidence="10 11" key="1">
    <citation type="journal article" date="2023" name="Antonie Van Leeuwenhoek">
        <title>Mesoterricola silvestris gen. nov., sp. nov., Mesoterricola sediminis sp. nov., Geothrix oryzae sp. nov., Geothrix edaphica sp. nov., Geothrix rubra sp. nov., and Geothrix limicola sp. nov., six novel members of Acidobacteriota isolated from soils.</title>
        <authorList>
            <person name="Itoh H."/>
            <person name="Sugisawa Y."/>
            <person name="Mise K."/>
            <person name="Xu Z."/>
            <person name="Kuniyasu M."/>
            <person name="Ushijima N."/>
            <person name="Kawano K."/>
            <person name="Kobayashi E."/>
            <person name="Shiratori Y."/>
            <person name="Masuda Y."/>
            <person name="Senoo K."/>
        </authorList>
    </citation>
    <scope>NUCLEOTIDE SEQUENCE [LARGE SCALE GENOMIC DNA]</scope>
    <source>
        <strain evidence="10 11">Red803</strain>
    </source>
</reference>
<evidence type="ECO:0000313" key="10">
    <source>
        <dbReference type="EMBL" id="GLH70384.1"/>
    </source>
</evidence>
<feature type="signal peptide" evidence="9">
    <location>
        <begin position="1"/>
        <end position="16"/>
    </location>
</feature>
<evidence type="ECO:0000256" key="5">
    <source>
        <dbReference type="ARBA" id="ARBA00022692"/>
    </source>
</evidence>
<proteinExistence type="inferred from homology"/>
<evidence type="ECO:0000256" key="4">
    <source>
        <dbReference type="ARBA" id="ARBA00022452"/>
    </source>
</evidence>
<evidence type="ECO:0000256" key="8">
    <source>
        <dbReference type="SAM" id="Coils"/>
    </source>
</evidence>
<dbReference type="EMBL" id="BSDD01000003">
    <property type="protein sequence ID" value="GLH70384.1"/>
    <property type="molecule type" value="Genomic_DNA"/>
</dbReference>
<keyword evidence="9" id="KW-0732">Signal</keyword>
<sequence>MRPAAALLLLALPALAGEPLTLVQALRQAGSASLPAESARLSLAAAREDEARARSPYWPDLQVQGGYRLLDERPGLISQPISLGAMQLGPFTTPPVVVPPQVFPTEDRHAWQYRISLQYLVWDFGRRDRALAAARAGVAGTGFQGGAEVRRAQGEAAARYVALLDLEAQRRVLRQRKTALEGHRAAVQALFEHGVVARNDLLRTEVALRRVEDADRALDAAGASAREALNLALGRPAAEPLALPGDLAGPPELPWDEAACRAKAAEANDSVRALAARVRALEQRTSALRRDQLPVVVAEASHTYAQNPYLAHEHENALFLGLSWKVFDGGGRRARADQSEAESARARRELLEARRQAESGAATAFRAYRQALREAETAGTNARAAEENLRIVNDQYAEGLLRTIDVLDAESVLAESRSAQAERRYRAFAQQAALLALLGEDLPAFYERKPSAPEP</sequence>
<keyword evidence="7" id="KW-0998">Cell outer membrane</keyword>
<evidence type="ECO:0000256" key="3">
    <source>
        <dbReference type="ARBA" id="ARBA00022448"/>
    </source>
</evidence>
<evidence type="ECO:0000256" key="6">
    <source>
        <dbReference type="ARBA" id="ARBA00023136"/>
    </source>
</evidence>
<dbReference type="InterPro" id="IPR003423">
    <property type="entry name" value="OMP_efflux"/>
</dbReference>
<accession>A0ABQ5Q7A9</accession>
<keyword evidence="4" id="KW-1134">Transmembrane beta strand</keyword>
<comment type="caution">
    <text evidence="10">The sequence shown here is derived from an EMBL/GenBank/DDBJ whole genome shotgun (WGS) entry which is preliminary data.</text>
</comment>
<dbReference type="PANTHER" id="PTHR30026:SF21">
    <property type="entry name" value="SLR1270 PROTEIN"/>
    <property type="match status" value="1"/>
</dbReference>
<comment type="similarity">
    <text evidence="2">Belongs to the outer membrane factor (OMF) (TC 1.B.17) family.</text>
</comment>
<evidence type="ECO:0000256" key="2">
    <source>
        <dbReference type="ARBA" id="ARBA00007613"/>
    </source>
</evidence>
<dbReference type="InterPro" id="IPR051906">
    <property type="entry name" value="TolC-like"/>
</dbReference>